<gene>
    <name evidence="3" type="ORF">CLCOS_12670</name>
    <name evidence="2" type="ORF">WX73_00561</name>
</gene>
<organism evidence="2 4">
    <name type="scientific">Clostridium coskatii</name>
    <dbReference type="NCBI Taxonomy" id="1705578"/>
    <lineage>
        <taxon>Bacteria</taxon>
        <taxon>Bacillati</taxon>
        <taxon>Bacillota</taxon>
        <taxon>Clostridia</taxon>
        <taxon>Eubacteriales</taxon>
        <taxon>Clostridiaceae</taxon>
        <taxon>Clostridium</taxon>
    </lineage>
</organism>
<keyword evidence="5" id="KW-1185">Reference proteome</keyword>
<dbReference type="Proteomes" id="UP000093694">
    <property type="component" value="Unassembled WGS sequence"/>
</dbReference>
<reference evidence="2 4" key="1">
    <citation type="journal article" date="2015" name="Biotechnol. Bioeng.">
        <title>Genome sequence and phenotypic characterization of Caulobacter segnis.</title>
        <authorList>
            <person name="Patel S."/>
            <person name="Fletcher B."/>
            <person name="Scott D.C."/>
            <person name="Ely B."/>
        </authorList>
    </citation>
    <scope>NUCLEOTIDE SEQUENCE [LARGE SCALE GENOMIC DNA]</scope>
    <source>
        <strain evidence="2 4">PS02</strain>
    </source>
</reference>
<dbReference type="EMBL" id="LITQ01000016">
    <property type="protein sequence ID" value="OAA92892.1"/>
    <property type="molecule type" value="Genomic_DNA"/>
</dbReference>
<evidence type="ECO:0000313" key="5">
    <source>
        <dbReference type="Proteomes" id="UP000093694"/>
    </source>
</evidence>
<comment type="caution">
    <text evidence="2">The sequence shown here is derived from an EMBL/GenBank/DDBJ whole genome shotgun (WGS) entry which is preliminary data.</text>
</comment>
<keyword evidence="1" id="KW-0812">Transmembrane</keyword>
<dbReference type="AlphaFoldDB" id="A0A162L967"/>
<evidence type="ECO:0000313" key="2">
    <source>
        <dbReference type="EMBL" id="OAA92892.1"/>
    </source>
</evidence>
<dbReference type="RefSeq" id="WP_192847906.1">
    <property type="nucleotide sequence ID" value="NZ_LITQ01000016.1"/>
</dbReference>
<accession>A0A162L967</accession>
<evidence type="ECO:0000313" key="4">
    <source>
        <dbReference type="Proteomes" id="UP000077384"/>
    </source>
</evidence>
<evidence type="ECO:0000256" key="1">
    <source>
        <dbReference type="SAM" id="Phobius"/>
    </source>
</evidence>
<sequence length="54" mass="6339">MNIKSWKLWLFSSICFLFVGIMNLIDKKYSIGIIFGLLGVSYIFLSMSHYKKDK</sequence>
<dbReference type="Proteomes" id="UP000077384">
    <property type="component" value="Unassembled WGS sequence"/>
</dbReference>
<reference evidence="3 5" key="2">
    <citation type="journal article" date="2016" name="Front. Microbiol.">
        <title>Industrial Acetogenic Biocatalysts: A Comparative Metabolic and Genomic Analysis.</title>
        <authorList>
            <person name="Bengelsdorf F."/>
            <person name="Poehlein A."/>
            <person name="Sonja S."/>
            <person name="Erz C."/>
            <person name="Hummel T."/>
            <person name="Hoffmeister S."/>
            <person name="Daniel R."/>
            <person name="Durre P."/>
        </authorList>
    </citation>
    <scope>NUCLEOTIDE SEQUENCE [LARGE SCALE GENOMIC DNA]</scope>
    <source>
        <strain evidence="3 5">PTA-10522</strain>
    </source>
</reference>
<feature type="transmembrane region" description="Helical" evidence="1">
    <location>
        <begin position="31"/>
        <end position="50"/>
    </location>
</feature>
<feature type="transmembrane region" description="Helical" evidence="1">
    <location>
        <begin position="7"/>
        <end position="25"/>
    </location>
</feature>
<keyword evidence="1" id="KW-0472">Membrane</keyword>
<keyword evidence="1" id="KW-1133">Transmembrane helix</keyword>
<protein>
    <submittedName>
        <fullName evidence="2">Uncharacterized protein</fullName>
    </submittedName>
</protein>
<dbReference type="PATRIC" id="fig|1705578.3.peg.943"/>
<evidence type="ECO:0000313" key="3">
    <source>
        <dbReference type="EMBL" id="OBR95834.1"/>
    </source>
</evidence>
<name>A0A162L967_9CLOT</name>
<proteinExistence type="predicted"/>
<dbReference type="EMBL" id="LROR01000036">
    <property type="protein sequence ID" value="OBR95834.1"/>
    <property type="molecule type" value="Genomic_DNA"/>
</dbReference>